<dbReference type="EMBL" id="RBKS01000001">
    <property type="protein sequence ID" value="RKR75985.1"/>
    <property type="molecule type" value="Genomic_DNA"/>
</dbReference>
<keyword evidence="2" id="KW-0238">DNA-binding</keyword>
<protein>
    <submittedName>
        <fullName evidence="2">Winged helix DNA-binding protein</fullName>
    </submittedName>
</protein>
<dbReference type="RefSeq" id="WP_121370853.1">
    <property type="nucleotide sequence ID" value="NZ_RBKS01000001.1"/>
</dbReference>
<dbReference type="InterPro" id="IPR052526">
    <property type="entry name" value="HTH-type_Bedaq_tolerance"/>
</dbReference>
<reference evidence="2 3" key="1">
    <citation type="submission" date="2018-10" db="EMBL/GenBank/DDBJ databases">
        <title>Sequencing the genomes of 1000 actinobacteria strains.</title>
        <authorList>
            <person name="Klenk H.-P."/>
        </authorList>
    </citation>
    <scope>NUCLEOTIDE SEQUENCE [LARGE SCALE GENOMIC DNA]</scope>
    <source>
        <strain evidence="2 3">DSM 17894</strain>
    </source>
</reference>
<dbReference type="PROSITE" id="PS50995">
    <property type="entry name" value="HTH_MARR_2"/>
    <property type="match status" value="1"/>
</dbReference>
<feature type="domain" description="HTH marR-type" evidence="1">
    <location>
        <begin position="1"/>
        <end position="152"/>
    </location>
</feature>
<dbReference type="Gene3D" id="1.10.287.100">
    <property type="match status" value="1"/>
</dbReference>
<dbReference type="SMART" id="SM00347">
    <property type="entry name" value="HTH_MARR"/>
    <property type="match status" value="1"/>
</dbReference>
<dbReference type="InterPro" id="IPR036388">
    <property type="entry name" value="WH-like_DNA-bd_sf"/>
</dbReference>
<dbReference type="AlphaFoldDB" id="A0A495ILH9"/>
<gene>
    <name evidence="2" type="ORF">C8E83_3149</name>
</gene>
<dbReference type="InterPro" id="IPR036390">
    <property type="entry name" value="WH_DNA-bd_sf"/>
</dbReference>
<evidence type="ECO:0000259" key="1">
    <source>
        <dbReference type="PROSITE" id="PS50995"/>
    </source>
</evidence>
<dbReference type="OrthoDB" id="9155413at2"/>
<dbReference type="SUPFAM" id="SSF46785">
    <property type="entry name" value="Winged helix' DNA-binding domain"/>
    <property type="match status" value="1"/>
</dbReference>
<dbReference type="InterPro" id="IPR000835">
    <property type="entry name" value="HTH_MarR-typ"/>
</dbReference>
<name>A0A495ILH9_9MICO</name>
<accession>A0A495ILH9</accession>
<comment type="caution">
    <text evidence="2">The sequence shown here is derived from an EMBL/GenBank/DDBJ whole genome shotgun (WGS) entry which is preliminary data.</text>
</comment>
<dbReference type="Gene3D" id="1.10.10.10">
    <property type="entry name" value="Winged helix-like DNA-binding domain superfamily/Winged helix DNA-binding domain"/>
    <property type="match status" value="1"/>
</dbReference>
<dbReference type="PANTHER" id="PTHR39515">
    <property type="entry name" value="CONSERVED PROTEIN"/>
    <property type="match status" value="1"/>
</dbReference>
<evidence type="ECO:0000313" key="2">
    <source>
        <dbReference type="EMBL" id="RKR75985.1"/>
    </source>
</evidence>
<dbReference type="GO" id="GO:0003700">
    <property type="term" value="F:DNA-binding transcription factor activity"/>
    <property type="evidence" value="ECO:0007669"/>
    <property type="project" value="InterPro"/>
</dbReference>
<evidence type="ECO:0000313" key="3">
    <source>
        <dbReference type="Proteomes" id="UP000280008"/>
    </source>
</evidence>
<keyword evidence="3" id="KW-1185">Reference proteome</keyword>
<dbReference type="GO" id="GO:0003677">
    <property type="term" value="F:DNA binding"/>
    <property type="evidence" value="ECO:0007669"/>
    <property type="project" value="UniProtKB-KW"/>
</dbReference>
<sequence length="153" mass="16349">MVDDANTVPSSGEFTLDDANELRRAIGESVRASRLAEPHPEGQLEALGYLARDGAQSIASLARLRRIRHQSMSATVAELENRGLVSRAADPADARGVLVSITAAGAEVIRQSRIDRSTRLKNAADQALSPDERALLVGTAALLDRLVEALRAQ</sequence>
<proteinExistence type="predicted"/>
<organism evidence="2 3">
    <name type="scientific">Frondihabitans australicus</name>
    <dbReference type="NCBI Taxonomy" id="386892"/>
    <lineage>
        <taxon>Bacteria</taxon>
        <taxon>Bacillati</taxon>
        <taxon>Actinomycetota</taxon>
        <taxon>Actinomycetes</taxon>
        <taxon>Micrococcales</taxon>
        <taxon>Microbacteriaceae</taxon>
        <taxon>Frondihabitans</taxon>
    </lineage>
</organism>
<dbReference type="Proteomes" id="UP000280008">
    <property type="component" value="Unassembled WGS sequence"/>
</dbReference>
<dbReference type="PANTHER" id="PTHR39515:SF2">
    <property type="entry name" value="HTH-TYPE TRANSCRIPTIONAL REGULATOR RV0880"/>
    <property type="match status" value="1"/>
</dbReference>
<dbReference type="Pfam" id="PF12802">
    <property type="entry name" value="MarR_2"/>
    <property type="match status" value="1"/>
</dbReference>